<dbReference type="GeneID" id="58923909"/>
<dbReference type="STRING" id="646.BJD16_12950"/>
<dbReference type="Proteomes" id="UP000179934">
    <property type="component" value="Unassembled WGS sequence"/>
</dbReference>
<dbReference type="AlphaFoldDB" id="A0A1S2CUT9"/>
<dbReference type="PROSITE" id="PS50801">
    <property type="entry name" value="STAS"/>
    <property type="match status" value="1"/>
</dbReference>
<protein>
    <submittedName>
        <fullName evidence="2">Anti-anti-sigma factor</fullName>
    </submittedName>
</protein>
<organism evidence="2 3">
    <name type="scientific">Aeromonas sobria</name>
    <dbReference type="NCBI Taxonomy" id="646"/>
    <lineage>
        <taxon>Bacteria</taxon>
        <taxon>Pseudomonadati</taxon>
        <taxon>Pseudomonadota</taxon>
        <taxon>Gammaproteobacteria</taxon>
        <taxon>Aeromonadales</taxon>
        <taxon>Aeromonadaceae</taxon>
        <taxon>Aeromonas</taxon>
    </lineage>
</organism>
<sequence length="106" mass="11542">MSFELDILHAPPTATLTGELTIMTLGELQDDLFSLLNFAIVVLDISQLEALDGCGAQLLALLQQEANQQNKSLRIRTGEESVAQQALSQLGLLPMLTMVRPQDGHQ</sequence>
<dbReference type="RefSeq" id="WP_042023452.1">
    <property type="nucleotide sequence ID" value="NZ_CDBW01000041.1"/>
</dbReference>
<dbReference type="Pfam" id="PF13466">
    <property type="entry name" value="STAS_2"/>
    <property type="match status" value="1"/>
</dbReference>
<dbReference type="Gene3D" id="3.30.750.24">
    <property type="entry name" value="STAS domain"/>
    <property type="match status" value="1"/>
</dbReference>
<reference evidence="2 3" key="1">
    <citation type="submission" date="2016-09" db="EMBL/GenBank/DDBJ databases">
        <title>Draft Genome Sequence of Aeromonas sobria Strain 08005, Isolated from Sick Rana catesbeiana.</title>
        <authorList>
            <person name="Yang Q."/>
        </authorList>
    </citation>
    <scope>NUCLEOTIDE SEQUENCE [LARGE SCALE GENOMIC DNA]</scope>
    <source>
        <strain evidence="2 3">08005</strain>
    </source>
</reference>
<accession>A0A1S2CUT9</accession>
<dbReference type="InterPro" id="IPR058548">
    <property type="entry name" value="MlaB-like_STAS"/>
</dbReference>
<name>A0A1S2CUT9_AERSO</name>
<feature type="domain" description="STAS" evidence="1">
    <location>
        <begin position="16"/>
        <end position="106"/>
    </location>
</feature>
<evidence type="ECO:0000313" key="2">
    <source>
        <dbReference type="EMBL" id="OHY92502.1"/>
    </source>
</evidence>
<evidence type="ECO:0000259" key="1">
    <source>
        <dbReference type="PROSITE" id="PS50801"/>
    </source>
</evidence>
<proteinExistence type="predicted"/>
<dbReference type="EMBL" id="MKFU01000014">
    <property type="protein sequence ID" value="OHY92502.1"/>
    <property type="molecule type" value="Genomic_DNA"/>
</dbReference>
<evidence type="ECO:0000313" key="3">
    <source>
        <dbReference type="Proteomes" id="UP000179934"/>
    </source>
</evidence>
<dbReference type="OrthoDB" id="8590711at2"/>
<gene>
    <name evidence="2" type="ORF">BJD16_12950</name>
</gene>
<dbReference type="InterPro" id="IPR036513">
    <property type="entry name" value="STAS_dom_sf"/>
</dbReference>
<comment type="caution">
    <text evidence="2">The sequence shown here is derived from an EMBL/GenBank/DDBJ whole genome shotgun (WGS) entry which is preliminary data.</text>
</comment>
<dbReference type="SUPFAM" id="SSF52091">
    <property type="entry name" value="SpoIIaa-like"/>
    <property type="match status" value="1"/>
</dbReference>
<dbReference type="InterPro" id="IPR002645">
    <property type="entry name" value="STAS_dom"/>
</dbReference>